<dbReference type="GO" id="GO:0015562">
    <property type="term" value="F:efflux transmembrane transporter activity"/>
    <property type="evidence" value="ECO:0007669"/>
    <property type="project" value="TreeGrafter"/>
</dbReference>
<dbReference type="SUPFAM" id="SSF111369">
    <property type="entry name" value="HlyD-like secretion proteins"/>
    <property type="match status" value="1"/>
</dbReference>
<keyword evidence="6" id="KW-0812">Transmembrane</keyword>
<evidence type="ECO:0000256" key="6">
    <source>
        <dbReference type="SAM" id="Phobius"/>
    </source>
</evidence>
<evidence type="ECO:0000313" key="10">
    <source>
        <dbReference type="EMBL" id="ATX64646.1"/>
    </source>
</evidence>
<dbReference type="CDD" id="cd00298">
    <property type="entry name" value="ACD_sHsps_p23-like"/>
    <property type="match status" value="1"/>
</dbReference>
<dbReference type="Proteomes" id="UP000228948">
    <property type="component" value="Chromosome"/>
</dbReference>
<dbReference type="NCBIfam" id="TIGR01730">
    <property type="entry name" value="RND_mfp"/>
    <property type="match status" value="1"/>
</dbReference>
<feature type="compositionally biased region" description="Polar residues" evidence="5">
    <location>
        <begin position="393"/>
        <end position="408"/>
    </location>
</feature>
<evidence type="ECO:0000259" key="7">
    <source>
        <dbReference type="Pfam" id="PF25917"/>
    </source>
</evidence>
<dbReference type="STRING" id="441209.GCA_001870665_00962"/>
<comment type="subcellular location">
    <subcellularLocation>
        <location evidence="1">Cell envelope</location>
    </subcellularLocation>
</comment>
<dbReference type="Pfam" id="PF25967">
    <property type="entry name" value="RND-MFP_C"/>
    <property type="match status" value="1"/>
</dbReference>
<evidence type="ECO:0000256" key="2">
    <source>
        <dbReference type="ARBA" id="ARBA00009477"/>
    </source>
</evidence>
<dbReference type="InterPro" id="IPR058625">
    <property type="entry name" value="MdtA-like_BSH"/>
</dbReference>
<dbReference type="Pfam" id="PF25954">
    <property type="entry name" value="Beta-barrel_RND_2"/>
    <property type="match status" value="1"/>
</dbReference>
<dbReference type="PANTHER" id="PTHR30469:SF11">
    <property type="entry name" value="BLL4320 PROTEIN"/>
    <property type="match status" value="1"/>
</dbReference>
<evidence type="ECO:0000256" key="3">
    <source>
        <dbReference type="ARBA" id="ARBA00022448"/>
    </source>
</evidence>
<organism evidence="10 11">
    <name type="scientific">Roseinatronobacter bogoriensis subsp. barguzinensis</name>
    <dbReference type="NCBI Taxonomy" id="441209"/>
    <lineage>
        <taxon>Bacteria</taxon>
        <taxon>Pseudomonadati</taxon>
        <taxon>Pseudomonadota</taxon>
        <taxon>Alphaproteobacteria</taxon>
        <taxon>Rhodobacterales</taxon>
        <taxon>Paracoccaceae</taxon>
        <taxon>Roseinatronobacter</taxon>
    </lineage>
</organism>
<reference evidence="10 11" key="1">
    <citation type="submission" date="2017-11" db="EMBL/GenBank/DDBJ databases">
        <title>Revised Sequence and Annotation of the Rhodobaca barguzinensis strain alga05 Genome.</title>
        <authorList>
            <person name="Kopejtka K."/>
            <person name="Tomasch J.M."/>
            <person name="Bunk B."/>
            <person name="Koblizek M."/>
        </authorList>
    </citation>
    <scope>NUCLEOTIDE SEQUENCE [LARGE SCALE GENOMIC DNA]</scope>
    <source>
        <strain evidence="11">alga05</strain>
    </source>
</reference>
<dbReference type="Pfam" id="PF25917">
    <property type="entry name" value="BSH_RND"/>
    <property type="match status" value="1"/>
</dbReference>
<evidence type="ECO:0000259" key="9">
    <source>
        <dbReference type="Pfam" id="PF25967"/>
    </source>
</evidence>
<proteinExistence type="inferred from homology"/>
<dbReference type="RefSeq" id="WP_071480010.1">
    <property type="nucleotide sequence ID" value="NZ_CP024899.1"/>
</dbReference>
<dbReference type="AlphaFoldDB" id="A0A2K8K6U4"/>
<keyword evidence="6" id="KW-1133">Transmembrane helix</keyword>
<feature type="transmembrane region" description="Helical" evidence="6">
    <location>
        <begin position="7"/>
        <end position="25"/>
    </location>
</feature>
<dbReference type="GO" id="GO:1990281">
    <property type="term" value="C:efflux pump complex"/>
    <property type="evidence" value="ECO:0007669"/>
    <property type="project" value="TreeGrafter"/>
</dbReference>
<protein>
    <submittedName>
        <fullName evidence="10">Efflux RND transporter periplasmic adaptor subunit</fullName>
    </submittedName>
</protein>
<gene>
    <name evidence="10" type="ORF">BG454_01365</name>
</gene>
<dbReference type="InterPro" id="IPR058627">
    <property type="entry name" value="MdtA-like_C"/>
</dbReference>
<dbReference type="InterPro" id="IPR058792">
    <property type="entry name" value="Beta-barrel_RND_2"/>
</dbReference>
<feature type="domain" description="Multidrug resistance protein MdtA-like C-terminal permuted SH3" evidence="9">
    <location>
        <begin position="314"/>
        <end position="366"/>
    </location>
</feature>
<feature type="domain" description="CusB-like beta-barrel" evidence="8">
    <location>
        <begin position="229"/>
        <end position="300"/>
    </location>
</feature>
<evidence type="ECO:0000313" key="11">
    <source>
        <dbReference type="Proteomes" id="UP000228948"/>
    </source>
</evidence>
<evidence type="ECO:0000256" key="1">
    <source>
        <dbReference type="ARBA" id="ARBA00004196"/>
    </source>
</evidence>
<keyword evidence="6" id="KW-0472">Membrane</keyword>
<feature type="domain" description="Multidrug resistance protein MdtA-like barrel-sandwich hybrid" evidence="7">
    <location>
        <begin position="96"/>
        <end position="217"/>
    </location>
</feature>
<evidence type="ECO:0000256" key="5">
    <source>
        <dbReference type="SAM" id="MobiDB-lite"/>
    </source>
</evidence>
<dbReference type="Gene3D" id="1.10.287.470">
    <property type="entry name" value="Helix hairpin bin"/>
    <property type="match status" value="1"/>
</dbReference>
<evidence type="ECO:0000256" key="4">
    <source>
        <dbReference type="SAM" id="Coils"/>
    </source>
</evidence>
<keyword evidence="4" id="KW-0175">Coiled coil</keyword>
<accession>A0A2K8K6U4</accession>
<keyword evidence="3" id="KW-0813">Transport</keyword>
<dbReference type="PANTHER" id="PTHR30469">
    <property type="entry name" value="MULTIDRUG RESISTANCE PROTEIN MDTA"/>
    <property type="match status" value="1"/>
</dbReference>
<feature type="region of interest" description="Disordered" evidence="5">
    <location>
        <begin position="383"/>
        <end position="408"/>
    </location>
</feature>
<dbReference type="OrthoDB" id="9806939at2"/>
<dbReference type="EMBL" id="CP024899">
    <property type="protein sequence ID" value="ATX64646.1"/>
    <property type="molecule type" value="Genomic_DNA"/>
</dbReference>
<name>A0A2K8K6U4_9RHOB</name>
<feature type="coiled-coil region" evidence="4">
    <location>
        <begin position="129"/>
        <end position="187"/>
    </location>
</feature>
<sequence>MTYWIRLGAICFGLLIVSLIGWAVFLPASHPMLERAGLLAPMRAVGLPIPEASNGAGGGGPPFGRGGEIQVVAQEVANADADSRLVAIGTARPLRGVTLTSEVAGTLENVAVSSGDWVEAGSLIAELTVEAQQLALARAELALRDAQARVDRVAQLRDSGSATQVQIDEAELALNRATLDLRDAEFELRRRQITAPISGWIGLIALEPGNQVTTSTELARLDDRSKLLIDFDVPERFVGLVGVGDALQANPLSRPGEMLQGQVRATDARVDQGNRSLRIQGEIENEDDRLRPGMAFRVSVELPGEPLPLVDPLAIQWDRDGAFVWALDDESKAQRVRVEIVQRRDDAVLVRADLQAGRIVVIEGVQNLRPGAEVSPREIVPAPQGEIVEDATIQASGSAEQSETSPDI</sequence>
<comment type="similarity">
    <text evidence="2">Belongs to the membrane fusion protein (MFP) (TC 8.A.1) family.</text>
</comment>
<keyword evidence="11" id="KW-1185">Reference proteome</keyword>
<dbReference type="InterPro" id="IPR006143">
    <property type="entry name" value="RND_pump_MFP"/>
</dbReference>
<dbReference type="Gene3D" id="2.40.50.100">
    <property type="match status" value="1"/>
</dbReference>
<evidence type="ECO:0000259" key="8">
    <source>
        <dbReference type="Pfam" id="PF25954"/>
    </source>
</evidence>
<dbReference type="Gene3D" id="2.40.420.20">
    <property type="match status" value="1"/>
</dbReference>
<dbReference type="KEGG" id="rbg:BG454_01365"/>
<dbReference type="Gene3D" id="2.40.30.170">
    <property type="match status" value="1"/>
</dbReference>